<dbReference type="Gene3D" id="3.30.70.1430">
    <property type="entry name" value="Multidrug efflux transporter AcrB pore domain"/>
    <property type="match status" value="2"/>
</dbReference>
<reference evidence="3" key="1">
    <citation type="journal article" date="2019" name="Int. J. Syst. Evol. Microbiol.">
        <title>The Global Catalogue of Microorganisms (GCM) 10K type strain sequencing project: providing services to taxonomists for standard genome sequencing and annotation.</title>
        <authorList>
            <consortium name="The Broad Institute Genomics Platform"/>
            <consortium name="The Broad Institute Genome Sequencing Center for Infectious Disease"/>
            <person name="Wu L."/>
            <person name="Ma J."/>
        </authorList>
    </citation>
    <scope>NUCLEOTIDE SEQUENCE [LARGE SCALE GENOMIC DNA]</scope>
    <source>
        <strain evidence="3">CGMCC 1.15341</strain>
    </source>
</reference>
<evidence type="ECO:0000313" key="2">
    <source>
        <dbReference type="EMBL" id="GGC05433.1"/>
    </source>
</evidence>
<keyword evidence="1" id="KW-1133">Transmembrane helix</keyword>
<dbReference type="PRINTS" id="PR00702">
    <property type="entry name" value="ACRIFLAVINRP"/>
</dbReference>
<dbReference type="EMBL" id="BMIJ01000007">
    <property type="protein sequence ID" value="GGC05433.1"/>
    <property type="molecule type" value="Genomic_DNA"/>
</dbReference>
<comment type="caution">
    <text evidence="2">The sequence shown here is derived from an EMBL/GenBank/DDBJ whole genome shotgun (WGS) entry which is preliminary data.</text>
</comment>
<keyword evidence="1" id="KW-0812">Transmembrane</keyword>
<feature type="transmembrane region" description="Helical" evidence="1">
    <location>
        <begin position="998"/>
        <end position="1028"/>
    </location>
</feature>
<feature type="transmembrane region" description="Helical" evidence="1">
    <location>
        <begin position="925"/>
        <end position="949"/>
    </location>
</feature>
<dbReference type="InterPro" id="IPR027463">
    <property type="entry name" value="AcrB_DN_DC_subdom"/>
</dbReference>
<gene>
    <name evidence="2" type="ORF">GCM10011352_34520</name>
</gene>
<feature type="transmembrane region" description="Helical" evidence="1">
    <location>
        <begin position="899"/>
        <end position="918"/>
    </location>
</feature>
<keyword evidence="3" id="KW-1185">Reference proteome</keyword>
<dbReference type="Gene3D" id="3.30.70.1440">
    <property type="entry name" value="Multidrug efflux transporter AcrB pore domain"/>
    <property type="match status" value="1"/>
</dbReference>
<sequence length="1050" mass="114971">MQPRDQGQLSGLITLFTTHRVAANLLMVLMLLGGFYALKKLNVQFFPTFELDVVTVSVTWRGSTAEDVERSILLPLEEELRSLDGIKEMISTARDGSASIRIELTESTDVDYALSEAKQKVDSVRGELPDDVDEPLVQRVTRYEEIAGLIVSSDRASREELRVMARQFEQELLKQGIRKIDFVGMPEQELAIQLTPAQLTQLGMTFNDVVSRIQQRSVDLPAGTAAQSEGSRQLRSLGQQRDVQGFEQLPLLTAADGQLLRLGDIALIERRDADDQVLLSYQGQPAIMLMLKRTENDDSLVGAAIFNRWLQETRPKLPAGLQLIPYQERWQLIQDRIELLLKNGLSGLALVVAVLFLFLNGRVALWVTVGIPVSFMATLAVLYAIGGTINMISLFGLIMALGIIVDDAIVVGEDTLTHAQMGEASRHAAIGGALRMKAPVIASSLTTIAAFLPLLIIGGIIGNIMADIPTVVICVIIASLVECFLVLPGHLFHSLRNTDAVHPSRLRQRLDGGFNHFRDRIFRPFIERAIRLRWTVIALALGLLIVSIGLIAGGRMKFTFFPSVEQDTLDASVQFVAGTDADTVARFIDHLNTSLYATDTALGGDQVKMSLARLRTALFDIRRNSSGDEFGVLSVELNPADDRGMTTSEFIRQWRQRIQLPAGIERFSIDVAQGGPPGKPIEVKLTGNDLSALKAASLHLQRELKAYNGLSNVDDDLPFGTSQLIYSLTPAGDAAALSLQQVGRQLRAAFDGVEVQSFYEGQDQIKVRVILPERERNLMSTLEHLPIVLPDGSVTPVTNVVQFQARQGFDSLQRIDGELAINVSADLNENLTNANEVIAALQREVIPDLSARYGVAASFEGKNRDQRETLADMKLGLVIALALIYIILAWVFASYSWPLTVMLAIPLGITGALLGHFVTGQTLTVLSLFGVFGLSGIVINDSIVLVTFYKQLRHQGMNVHDAVVEAACQRLRAVLLTSLTTIGGLTPILFETSLQAQFLIPMATSIVFGLAYGTLLILVVVPSMLTILEGARERLGLKPHIEHQAVTAPE</sequence>
<protein>
    <submittedName>
        <fullName evidence="2">Acriflavin resistance protein</fullName>
    </submittedName>
</protein>
<feature type="transmembrane region" description="Helical" evidence="1">
    <location>
        <begin position="875"/>
        <end position="893"/>
    </location>
</feature>
<proteinExistence type="predicted"/>
<dbReference type="Gene3D" id="1.20.1640.10">
    <property type="entry name" value="Multidrug efflux transporter AcrB transmembrane domain"/>
    <property type="match status" value="2"/>
</dbReference>
<accession>A0ABQ1KQR5</accession>
<dbReference type="SUPFAM" id="SSF82714">
    <property type="entry name" value="Multidrug efflux transporter AcrB TolC docking domain, DN and DC subdomains"/>
    <property type="match status" value="2"/>
</dbReference>
<dbReference type="Proteomes" id="UP000629025">
    <property type="component" value="Unassembled WGS sequence"/>
</dbReference>
<dbReference type="Pfam" id="PF00873">
    <property type="entry name" value="ACR_tran"/>
    <property type="match status" value="1"/>
</dbReference>
<name>A0ABQ1KQR5_9GAMM</name>
<feature type="transmembrane region" description="Helical" evidence="1">
    <location>
        <begin position="392"/>
        <end position="411"/>
    </location>
</feature>
<dbReference type="SUPFAM" id="SSF82866">
    <property type="entry name" value="Multidrug efflux transporter AcrB transmembrane domain"/>
    <property type="match status" value="2"/>
</dbReference>
<evidence type="ECO:0000313" key="3">
    <source>
        <dbReference type="Proteomes" id="UP000629025"/>
    </source>
</evidence>
<keyword evidence="1" id="KW-0472">Membrane</keyword>
<evidence type="ECO:0000256" key="1">
    <source>
        <dbReference type="SAM" id="Phobius"/>
    </source>
</evidence>
<dbReference type="Gene3D" id="3.30.2090.10">
    <property type="entry name" value="Multidrug efflux transporter AcrB TolC docking domain, DN and DC subdomains"/>
    <property type="match status" value="2"/>
</dbReference>
<dbReference type="SUPFAM" id="SSF82693">
    <property type="entry name" value="Multidrug efflux transporter AcrB pore domain, PN1, PN2, PC1 and PC2 subdomains"/>
    <property type="match status" value="1"/>
</dbReference>
<dbReference type="RefSeq" id="WP_188750605.1">
    <property type="nucleotide sequence ID" value="NZ_BMIJ01000007.1"/>
</dbReference>
<feature type="transmembrane region" description="Helical" evidence="1">
    <location>
        <begin position="20"/>
        <end position="38"/>
    </location>
</feature>
<dbReference type="PANTHER" id="PTHR32063:SF33">
    <property type="entry name" value="RND SUPERFAMILY EFFLUX PUMP PERMEASE COMPONENT"/>
    <property type="match status" value="1"/>
</dbReference>
<feature type="transmembrane region" description="Helical" evidence="1">
    <location>
        <begin position="339"/>
        <end position="359"/>
    </location>
</feature>
<feature type="transmembrane region" description="Helical" evidence="1">
    <location>
        <begin position="365"/>
        <end position="385"/>
    </location>
</feature>
<dbReference type="Gene3D" id="3.30.70.1320">
    <property type="entry name" value="Multidrug efflux transporter AcrB pore domain like"/>
    <property type="match status" value="1"/>
</dbReference>
<feature type="transmembrane region" description="Helical" evidence="1">
    <location>
        <begin position="440"/>
        <end position="461"/>
    </location>
</feature>
<organism evidence="2 3">
    <name type="scientific">Marinobacterium zhoushanense</name>
    <dbReference type="NCBI Taxonomy" id="1679163"/>
    <lineage>
        <taxon>Bacteria</taxon>
        <taxon>Pseudomonadati</taxon>
        <taxon>Pseudomonadota</taxon>
        <taxon>Gammaproteobacteria</taxon>
        <taxon>Oceanospirillales</taxon>
        <taxon>Oceanospirillaceae</taxon>
        <taxon>Marinobacterium</taxon>
    </lineage>
</organism>
<dbReference type="InterPro" id="IPR001036">
    <property type="entry name" value="Acrflvin-R"/>
</dbReference>
<feature type="transmembrane region" description="Helical" evidence="1">
    <location>
        <begin position="532"/>
        <end position="552"/>
    </location>
</feature>
<dbReference type="PANTHER" id="PTHR32063">
    <property type="match status" value="1"/>
</dbReference>
<feature type="transmembrane region" description="Helical" evidence="1">
    <location>
        <begin position="468"/>
        <end position="487"/>
    </location>
</feature>